<keyword evidence="5" id="KW-1185">Reference proteome</keyword>
<dbReference type="Proteomes" id="UP000295632">
    <property type="component" value="Unassembled WGS sequence"/>
</dbReference>
<dbReference type="FunFam" id="3.40.250.10:FF:000035">
    <property type="entry name" value="Thiosulfate sulfurtransferase"/>
    <property type="match status" value="1"/>
</dbReference>
<accession>A0A4R6UI74</accession>
<dbReference type="PANTHER" id="PTHR11364:SF27">
    <property type="entry name" value="SULFURTRANSFERASE"/>
    <property type="match status" value="1"/>
</dbReference>
<feature type="domain" description="Rhodanese" evidence="3">
    <location>
        <begin position="166"/>
        <end position="277"/>
    </location>
</feature>
<evidence type="ECO:0000313" key="4">
    <source>
        <dbReference type="EMBL" id="TDQ42864.1"/>
    </source>
</evidence>
<dbReference type="Gene3D" id="3.40.250.10">
    <property type="entry name" value="Rhodanese-like domain"/>
    <property type="match status" value="2"/>
</dbReference>
<keyword evidence="2" id="KW-0677">Repeat</keyword>
<reference evidence="4 5" key="1">
    <citation type="submission" date="2019-03" db="EMBL/GenBank/DDBJ databases">
        <title>Genomic Encyclopedia of Type Strains, Phase IV (KMG-IV): sequencing the most valuable type-strain genomes for metagenomic binning, comparative biology and taxonomic classification.</title>
        <authorList>
            <person name="Goeker M."/>
        </authorList>
    </citation>
    <scope>NUCLEOTIDE SEQUENCE [LARGE SCALE GENOMIC DNA]</scope>
    <source>
        <strain evidence="4 5">DSM 28697</strain>
    </source>
</reference>
<gene>
    <name evidence="4" type="ORF">EV213_101294</name>
</gene>
<dbReference type="GO" id="GO:0004792">
    <property type="term" value="F:thiosulfate-cyanide sulfurtransferase activity"/>
    <property type="evidence" value="ECO:0007669"/>
    <property type="project" value="TreeGrafter"/>
</dbReference>
<comment type="caution">
    <text evidence="4">The sequence shown here is derived from an EMBL/GenBank/DDBJ whole genome shotgun (WGS) entry which is preliminary data.</text>
</comment>
<dbReference type="PANTHER" id="PTHR11364">
    <property type="entry name" value="THIOSULFATE SULFERTANSFERASE"/>
    <property type="match status" value="1"/>
</dbReference>
<dbReference type="SMART" id="SM00450">
    <property type="entry name" value="RHOD"/>
    <property type="match status" value="2"/>
</dbReference>
<dbReference type="EMBL" id="SNYJ01000001">
    <property type="protein sequence ID" value="TDQ42864.1"/>
    <property type="molecule type" value="Genomic_DNA"/>
</dbReference>
<sequence length="281" mass="31431">MAYVVDVAWLYGKLHDPAENVVVVDCRFSLQDSTYGRNAYLEGHIPGAVYADLDKDLSSPKQIHGGRHPLPPEEQLATLFGRWGIDSTKTVVAYDAQGGAMASRFWWLLHYLGHPEVYVLDGGYQAWVEEDFETTTQVTTPEKRTFTPQPRTDELVSMIEVKNRLTEERTLLVDSRESNRYLGIEEPIDPVAGHIPGAINLFWKDVLNDGTEQWKSADDLITHFANLPAHEEIIVYCGSGVSACPNILALKEAGFDNVKLYAGSWSDWISYSENPVATGEK</sequence>
<dbReference type="InterPro" id="IPR036873">
    <property type="entry name" value="Rhodanese-like_dom_sf"/>
</dbReference>
<dbReference type="OrthoDB" id="9770030at2"/>
<dbReference type="Pfam" id="PF00581">
    <property type="entry name" value="Rhodanese"/>
    <property type="match status" value="2"/>
</dbReference>
<dbReference type="InterPro" id="IPR045078">
    <property type="entry name" value="TST/MPST-like"/>
</dbReference>
<organism evidence="4 5">
    <name type="scientific">Aureibacillus halotolerans</name>
    <dbReference type="NCBI Taxonomy" id="1508390"/>
    <lineage>
        <taxon>Bacteria</taxon>
        <taxon>Bacillati</taxon>
        <taxon>Bacillota</taxon>
        <taxon>Bacilli</taxon>
        <taxon>Bacillales</taxon>
        <taxon>Bacillaceae</taxon>
        <taxon>Aureibacillus</taxon>
    </lineage>
</organism>
<evidence type="ECO:0000313" key="5">
    <source>
        <dbReference type="Proteomes" id="UP000295632"/>
    </source>
</evidence>
<evidence type="ECO:0000256" key="1">
    <source>
        <dbReference type="ARBA" id="ARBA00022679"/>
    </source>
</evidence>
<dbReference type="InterPro" id="IPR001763">
    <property type="entry name" value="Rhodanese-like_dom"/>
</dbReference>
<protein>
    <submittedName>
        <fullName evidence="4">Thiosulfate/3-mercaptopyruvate sulfurtransferase</fullName>
    </submittedName>
</protein>
<name>A0A4R6UI74_9BACI</name>
<evidence type="ECO:0000256" key="2">
    <source>
        <dbReference type="ARBA" id="ARBA00022737"/>
    </source>
</evidence>
<dbReference type="CDD" id="cd01449">
    <property type="entry name" value="TST_Repeat_2"/>
    <property type="match status" value="1"/>
</dbReference>
<dbReference type="AlphaFoldDB" id="A0A4R6UI74"/>
<dbReference type="RefSeq" id="WP_133578688.1">
    <property type="nucleotide sequence ID" value="NZ_SNYJ01000001.1"/>
</dbReference>
<keyword evidence="4" id="KW-0670">Pyruvate</keyword>
<evidence type="ECO:0000259" key="3">
    <source>
        <dbReference type="PROSITE" id="PS50206"/>
    </source>
</evidence>
<dbReference type="CDD" id="cd01448">
    <property type="entry name" value="TST_Repeat_1"/>
    <property type="match status" value="1"/>
</dbReference>
<dbReference type="PROSITE" id="PS50206">
    <property type="entry name" value="RHODANESE_3"/>
    <property type="match status" value="2"/>
</dbReference>
<keyword evidence="1 4" id="KW-0808">Transferase</keyword>
<dbReference type="SUPFAM" id="SSF52821">
    <property type="entry name" value="Rhodanese/Cell cycle control phosphatase"/>
    <property type="match status" value="2"/>
</dbReference>
<feature type="domain" description="Rhodanese" evidence="3">
    <location>
        <begin position="17"/>
        <end position="136"/>
    </location>
</feature>
<proteinExistence type="predicted"/>